<evidence type="ECO:0000256" key="2">
    <source>
        <dbReference type="ARBA" id="ARBA00023136"/>
    </source>
</evidence>
<gene>
    <name evidence="4 7" type="primary">lptD</name>
    <name evidence="7" type="ORF">GARC_4543</name>
</gene>
<feature type="chain" id="PRO_5009016203" description="LPS-assembly protein LptD" evidence="4">
    <location>
        <begin position="25"/>
        <end position="729"/>
    </location>
</feature>
<keyword evidence="1 4" id="KW-0732">Signal</keyword>
<keyword evidence="3 4" id="KW-0998">Cell outer membrane</keyword>
<dbReference type="EMBL" id="BAEO01000062">
    <property type="protein sequence ID" value="GAC21485.1"/>
    <property type="molecule type" value="Genomic_DNA"/>
</dbReference>
<dbReference type="RefSeq" id="WP_007624465.1">
    <property type="nucleotide sequence ID" value="NZ_BAEO01000062.1"/>
</dbReference>
<dbReference type="Pfam" id="PF04453">
    <property type="entry name" value="LptD"/>
    <property type="match status" value="1"/>
</dbReference>
<feature type="domain" description="LptD C-terminal" evidence="6">
    <location>
        <begin position="286"/>
        <end position="647"/>
    </location>
</feature>
<dbReference type="GO" id="GO:0009279">
    <property type="term" value="C:cell outer membrane"/>
    <property type="evidence" value="ECO:0007669"/>
    <property type="project" value="UniProtKB-SubCell"/>
</dbReference>
<dbReference type="STRING" id="493475.GARC_4543"/>
<dbReference type="InterPro" id="IPR007543">
    <property type="entry name" value="LptD_C"/>
</dbReference>
<protein>
    <recommendedName>
        <fullName evidence="4">LPS-assembly protein LptD</fullName>
    </recommendedName>
</protein>
<evidence type="ECO:0000259" key="5">
    <source>
        <dbReference type="Pfam" id="PF03968"/>
    </source>
</evidence>
<organism evidence="7 8">
    <name type="scientific">Paraglaciecola arctica BSs20135</name>
    <dbReference type="NCBI Taxonomy" id="493475"/>
    <lineage>
        <taxon>Bacteria</taxon>
        <taxon>Pseudomonadati</taxon>
        <taxon>Pseudomonadota</taxon>
        <taxon>Gammaproteobacteria</taxon>
        <taxon>Alteromonadales</taxon>
        <taxon>Alteromonadaceae</taxon>
        <taxon>Paraglaciecola</taxon>
    </lineage>
</organism>
<dbReference type="GO" id="GO:0015920">
    <property type="term" value="P:lipopolysaccharide transport"/>
    <property type="evidence" value="ECO:0007669"/>
    <property type="project" value="InterPro"/>
</dbReference>
<dbReference type="PANTHER" id="PTHR30189">
    <property type="entry name" value="LPS-ASSEMBLY PROTEIN"/>
    <property type="match status" value="1"/>
</dbReference>
<reference evidence="7 8" key="1">
    <citation type="journal article" date="2017" name="Antonie Van Leeuwenhoek">
        <title>Rhizobium rhizosphaerae sp. nov., a novel species isolated from rice rhizosphere.</title>
        <authorList>
            <person name="Zhao J.J."/>
            <person name="Zhang J."/>
            <person name="Zhang R.J."/>
            <person name="Zhang C.W."/>
            <person name="Yin H.Q."/>
            <person name="Zhang X.X."/>
        </authorList>
    </citation>
    <scope>NUCLEOTIDE SEQUENCE [LARGE SCALE GENOMIC DNA]</scope>
    <source>
        <strain evidence="7 8">BSs20135</strain>
    </source>
</reference>
<evidence type="ECO:0000256" key="1">
    <source>
        <dbReference type="ARBA" id="ARBA00022729"/>
    </source>
</evidence>
<proteinExistence type="inferred from homology"/>
<dbReference type="Pfam" id="PF03968">
    <property type="entry name" value="LptD_N"/>
    <property type="match status" value="1"/>
</dbReference>
<feature type="signal peptide" evidence="4">
    <location>
        <begin position="1"/>
        <end position="24"/>
    </location>
</feature>
<feature type="domain" description="Organic solvent tolerance-like N-terminal" evidence="5">
    <location>
        <begin position="48"/>
        <end position="176"/>
    </location>
</feature>
<comment type="subunit">
    <text evidence="4">Component of the lipopolysaccharide transport and assembly complex. Interacts with LptE and LptA.</text>
</comment>
<name>K6ZDJ0_9ALTE</name>
<dbReference type="eggNOG" id="COG1452">
    <property type="taxonomic scope" value="Bacteria"/>
</dbReference>
<comment type="function">
    <text evidence="4">Together with LptE, is involved in the assembly of lipopolysaccharide (LPS) at the surface of the outer membrane.</text>
</comment>
<dbReference type="GO" id="GO:0043165">
    <property type="term" value="P:Gram-negative-bacterium-type cell outer membrane assembly"/>
    <property type="evidence" value="ECO:0007669"/>
    <property type="project" value="UniProtKB-UniRule"/>
</dbReference>
<dbReference type="Proteomes" id="UP000006327">
    <property type="component" value="Unassembled WGS sequence"/>
</dbReference>
<comment type="similarity">
    <text evidence="4">Belongs to the LptD family.</text>
</comment>
<dbReference type="AlphaFoldDB" id="K6ZDJ0"/>
<evidence type="ECO:0000256" key="3">
    <source>
        <dbReference type="ARBA" id="ARBA00023237"/>
    </source>
</evidence>
<keyword evidence="2 4" id="KW-0472">Membrane</keyword>
<evidence type="ECO:0000313" key="7">
    <source>
        <dbReference type="EMBL" id="GAC21485.1"/>
    </source>
</evidence>
<accession>K6ZDJ0</accession>
<comment type="caution">
    <text evidence="4">Lacks conserved residue(s) required for the propagation of feature annotation.</text>
</comment>
<dbReference type="InterPro" id="IPR050218">
    <property type="entry name" value="LptD"/>
</dbReference>
<evidence type="ECO:0000313" key="8">
    <source>
        <dbReference type="Proteomes" id="UP000006327"/>
    </source>
</evidence>
<dbReference type="GO" id="GO:1990351">
    <property type="term" value="C:transporter complex"/>
    <property type="evidence" value="ECO:0007669"/>
    <property type="project" value="TreeGrafter"/>
</dbReference>
<dbReference type="HAMAP" id="MF_01411">
    <property type="entry name" value="LPS_assembly_LptD"/>
    <property type="match status" value="1"/>
</dbReference>
<evidence type="ECO:0000259" key="6">
    <source>
        <dbReference type="Pfam" id="PF04453"/>
    </source>
</evidence>
<dbReference type="PANTHER" id="PTHR30189:SF1">
    <property type="entry name" value="LPS-ASSEMBLY PROTEIN LPTD"/>
    <property type="match status" value="1"/>
</dbReference>
<comment type="subcellular location">
    <subcellularLocation>
        <location evidence="4">Cell outer membrane</location>
    </subcellularLocation>
</comment>
<keyword evidence="8" id="KW-1185">Reference proteome</keyword>
<evidence type="ECO:0000256" key="4">
    <source>
        <dbReference type="HAMAP-Rule" id="MF_01411"/>
    </source>
</evidence>
<sequence precursor="true">MSSIQNKQIIFISLLLMSIGLADAQEVCFVPLPGPILENSLLEGQIQVKAEDSEINQDTFAQFKGKVEIDSSQVKIKADEALLNRQTQTLNATGNVSFQDKNITVSSQSVQLNRISNELLIEESFYQLNSVQGHGKAEKISLGATTGINLIESSFTSCPVDDEVWRIQASNIEITPDQSRGVVKHARFYIKDVPVLYLPYFSFPINDQKQSGILYPIPASNSSTGISIEQPVFWNIAPNYDLTFSPRLMTERGLQLKTEFRYLTEQHSGQANIEYLPDDRDLDTDTERYFYRFFHSGQIGKNWRINADINGLSDDNYIVDLGSDYFNRADTHLYKTLGLSYFSQNLDVTAQFRDFEVLGNYPDSYRALPEIRLNYLTPIGLGAEFQINSELAYFENGELDNPTATRFHIAPTVRYPFKNQWSEFLAEATVLHTRYIQENIQDSALAENVSRTLGQVKVYGSLAFERPASWFGTQATQTFEPKVQYLYTSFEDQNNIGLYDTTRLFNDSAGLFRGQEFTGLDRISDNNQITVGMTSRFVDNNNQERFKLSLGQIFYLKDNQVVDASKVDDRSALAAELDWQIGSKWYVHTQAQVSTITDKVERSSLSLEYQLAENKIMQINHRYVRDLSSEKINQVGITASWPLAKNWQWVGRWYHDLKLNRTVESYTGVQYESCCWTVSFVAQRYLSNRFDDNGAQSTDEFESGFNVYFTTRNLLREGLFGYRRPYLLN</sequence>
<dbReference type="InterPro" id="IPR005653">
    <property type="entry name" value="OstA-like_N"/>
</dbReference>
<dbReference type="InterPro" id="IPR020889">
    <property type="entry name" value="LipoPS_assembly_LptD"/>
</dbReference>
<comment type="caution">
    <text evidence="7">The sequence shown here is derived from an EMBL/GenBank/DDBJ whole genome shotgun (WGS) entry which is preliminary data.</text>
</comment>